<dbReference type="GO" id="GO:0005198">
    <property type="term" value="F:structural molecule activity"/>
    <property type="evidence" value="ECO:0007669"/>
    <property type="project" value="InterPro"/>
</dbReference>
<dbReference type="InterPro" id="IPR006187">
    <property type="entry name" value="Claudin"/>
</dbReference>
<comment type="subcellular location">
    <subcellularLocation>
        <location evidence="1">Cell junction</location>
        <location evidence="1">Tight junction</location>
    </subcellularLocation>
    <subcellularLocation>
        <location evidence="2">Cell membrane</location>
        <topology evidence="2">Multi-pass membrane protein</topology>
    </subcellularLocation>
</comment>
<gene>
    <name evidence="11" type="ORF">GSOID_T00018977001</name>
</gene>
<keyword evidence="9 10" id="KW-0472">Membrane</keyword>
<dbReference type="Gene3D" id="1.20.140.150">
    <property type="match status" value="1"/>
</dbReference>
<evidence type="ECO:0000256" key="1">
    <source>
        <dbReference type="ARBA" id="ARBA00004435"/>
    </source>
</evidence>
<dbReference type="EMBL" id="FN654290">
    <property type="protein sequence ID" value="CBY31026.1"/>
    <property type="molecule type" value="Genomic_DNA"/>
</dbReference>
<evidence type="ECO:0000256" key="9">
    <source>
        <dbReference type="ARBA" id="ARBA00023136"/>
    </source>
</evidence>
<evidence type="ECO:0000256" key="6">
    <source>
        <dbReference type="ARBA" id="ARBA00022692"/>
    </source>
</evidence>
<dbReference type="PANTHER" id="PTHR12002">
    <property type="entry name" value="CLAUDIN"/>
    <property type="match status" value="1"/>
</dbReference>
<reference evidence="11" key="1">
    <citation type="journal article" date="2010" name="Science">
        <title>Plasticity of animal genome architecture unmasked by rapid evolution of a pelagic tunicate.</title>
        <authorList>
            <person name="Denoeud F."/>
            <person name="Henriet S."/>
            <person name="Mungpakdee S."/>
            <person name="Aury J.M."/>
            <person name="Da Silva C."/>
            <person name="Brinkmann H."/>
            <person name="Mikhaleva J."/>
            <person name="Olsen L.C."/>
            <person name="Jubin C."/>
            <person name="Canestro C."/>
            <person name="Bouquet J.M."/>
            <person name="Danks G."/>
            <person name="Poulain J."/>
            <person name="Campsteijn C."/>
            <person name="Adamski M."/>
            <person name="Cross I."/>
            <person name="Yadetie F."/>
            <person name="Muffato M."/>
            <person name="Louis A."/>
            <person name="Butcher S."/>
            <person name="Tsagkogeorga G."/>
            <person name="Konrad A."/>
            <person name="Singh S."/>
            <person name="Jensen M.F."/>
            <person name="Cong E.H."/>
            <person name="Eikeseth-Otteraa H."/>
            <person name="Noel B."/>
            <person name="Anthouard V."/>
            <person name="Porcel B.M."/>
            <person name="Kachouri-Lafond R."/>
            <person name="Nishino A."/>
            <person name="Ugolini M."/>
            <person name="Chourrout P."/>
            <person name="Nishida H."/>
            <person name="Aasland R."/>
            <person name="Huzurbazar S."/>
            <person name="Westhof E."/>
            <person name="Delsuc F."/>
            <person name="Lehrach H."/>
            <person name="Reinhardt R."/>
            <person name="Weissenbach J."/>
            <person name="Roy S.W."/>
            <person name="Artiguenave F."/>
            <person name="Postlethwait J.H."/>
            <person name="Manak J.R."/>
            <person name="Thompson E.M."/>
            <person name="Jaillon O."/>
            <person name="Du Pasquier L."/>
            <person name="Boudinot P."/>
            <person name="Liberles D.A."/>
            <person name="Volff J.N."/>
            <person name="Philippe H."/>
            <person name="Lenhard B."/>
            <person name="Roest Crollius H."/>
            <person name="Wincker P."/>
            <person name="Chourrout D."/>
        </authorList>
    </citation>
    <scope>NUCLEOTIDE SEQUENCE [LARGE SCALE GENOMIC DNA]</scope>
</reference>
<dbReference type="AlphaFoldDB" id="E4Y5X6"/>
<evidence type="ECO:0000313" key="11">
    <source>
        <dbReference type="EMBL" id="CBY31026.1"/>
    </source>
</evidence>
<evidence type="ECO:0000256" key="8">
    <source>
        <dbReference type="ARBA" id="ARBA00022989"/>
    </source>
</evidence>
<evidence type="ECO:0000256" key="4">
    <source>
        <dbReference type="ARBA" id="ARBA00022427"/>
    </source>
</evidence>
<comment type="similarity">
    <text evidence="3">Belongs to the claudin family.</text>
</comment>
<keyword evidence="8 10" id="KW-1133">Transmembrane helix</keyword>
<evidence type="ECO:0000256" key="7">
    <source>
        <dbReference type="ARBA" id="ARBA00022949"/>
    </source>
</evidence>
<dbReference type="Proteomes" id="UP000011014">
    <property type="component" value="Unassembled WGS sequence"/>
</dbReference>
<evidence type="ECO:0000256" key="3">
    <source>
        <dbReference type="ARBA" id="ARBA00008295"/>
    </source>
</evidence>
<feature type="transmembrane region" description="Helical" evidence="10">
    <location>
        <begin position="177"/>
        <end position="196"/>
    </location>
</feature>
<evidence type="ECO:0000256" key="10">
    <source>
        <dbReference type="SAM" id="Phobius"/>
    </source>
</evidence>
<protein>
    <recommendedName>
        <fullName evidence="12">Claudin</fullName>
    </recommendedName>
</protein>
<keyword evidence="6 10" id="KW-0812">Transmembrane</keyword>
<sequence>MAQCLRLVCFLTLTVIVFLDIWVSFGATWVVGIQGEQRMQNNQKVESLWSHCDLQPNYKSEQCDTLFSSIGGPSVDGGKYLVWRAMTIISVLSFAASAACCLLSLDCVLMTDSKQSTALAAGSFALFSGLLLTVTAVWYSIDMTTRNVGFNNIGGAGRSSLSTRIDIYNQRPGPGLIFAYIMAVIAVIIGACLIIYSRDEECYDPEIGNARRPSMPMSMISGFPNRQTVIRKQSEGLYPTESVYGSKHSIDGLERCPKGQIDYI</sequence>
<organism evidence="11">
    <name type="scientific">Oikopleura dioica</name>
    <name type="common">Tunicate</name>
    <dbReference type="NCBI Taxonomy" id="34765"/>
    <lineage>
        <taxon>Eukaryota</taxon>
        <taxon>Metazoa</taxon>
        <taxon>Chordata</taxon>
        <taxon>Tunicata</taxon>
        <taxon>Appendicularia</taxon>
        <taxon>Copelata</taxon>
        <taxon>Oikopleuridae</taxon>
        <taxon>Oikopleura</taxon>
    </lineage>
</organism>
<evidence type="ECO:0000256" key="5">
    <source>
        <dbReference type="ARBA" id="ARBA00022475"/>
    </source>
</evidence>
<proteinExistence type="inferred from homology"/>
<keyword evidence="7" id="KW-0965">Cell junction</keyword>
<dbReference type="GO" id="GO:0005923">
    <property type="term" value="C:bicellular tight junction"/>
    <property type="evidence" value="ECO:0007669"/>
    <property type="project" value="UniProtKB-SubCell"/>
</dbReference>
<keyword evidence="4" id="KW-0796">Tight junction</keyword>
<dbReference type="GO" id="GO:0005886">
    <property type="term" value="C:plasma membrane"/>
    <property type="evidence" value="ECO:0007669"/>
    <property type="project" value="UniProtKB-SubCell"/>
</dbReference>
<evidence type="ECO:0008006" key="12">
    <source>
        <dbReference type="Google" id="ProtNLM"/>
    </source>
</evidence>
<feature type="transmembrane region" description="Helical" evidence="10">
    <location>
        <begin position="117"/>
        <end position="141"/>
    </location>
</feature>
<accession>E4Y5X6</accession>
<evidence type="ECO:0000256" key="2">
    <source>
        <dbReference type="ARBA" id="ARBA00004651"/>
    </source>
</evidence>
<name>E4Y5X6_OIKDI</name>
<keyword evidence="5" id="KW-1003">Cell membrane</keyword>
<feature type="transmembrane region" description="Helical" evidence="10">
    <location>
        <begin position="81"/>
        <end position="105"/>
    </location>
</feature>